<dbReference type="EMBL" id="CM031816">
    <property type="protein sequence ID" value="KAG6645968.1"/>
    <property type="molecule type" value="Genomic_DNA"/>
</dbReference>
<accession>A0A8T1PUN4</accession>
<comment type="caution">
    <text evidence="2">The sequence shown here is derived from an EMBL/GenBank/DDBJ whole genome shotgun (WGS) entry which is preliminary data.</text>
</comment>
<gene>
    <name evidence="2" type="ORF">CIPAW_08G160000</name>
</gene>
<proteinExistence type="predicted"/>
<organism evidence="2 3">
    <name type="scientific">Carya illinoinensis</name>
    <name type="common">Pecan</name>
    <dbReference type="NCBI Taxonomy" id="32201"/>
    <lineage>
        <taxon>Eukaryota</taxon>
        <taxon>Viridiplantae</taxon>
        <taxon>Streptophyta</taxon>
        <taxon>Embryophyta</taxon>
        <taxon>Tracheophyta</taxon>
        <taxon>Spermatophyta</taxon>
        <taxon>Magnoliopsida</taxon>
        <taxon>eudicotyledons</taxon>
        <taxon>Gunneridae</taxon>
        <taxon>Pentapetalae</taxon>
        <taxon>rosids</taxon>
        <taxon>fabids</taxon>
        <taxon>Fagales</taxon>
        <taxon>Juglandaceae</taxon>
        <taxon>Carya</taxon>
    </lineage>
</organism>
<dbReference type="Proteomes" id="UP000811609">
    <property type="component" value="Chromosome 8"/>
</dbReference>
<evidence type="ECO:0000256" key="1">
    <source>
        <dbReference type="SAM" id="MobiDB-lite"/>
    </source>
</evidence>
<dbReference type="AlphaFoldDB" id="A0A8T1PUN4"/>
<protein>
    <submittedName>
        <fullName evidence="2">Uncharacterized protein</fullName>
    </submittedName>
</protein>
<evidence type="ECO:0000313" key="3">
    <source>
        <dbReference type="Proteomes" id="UP000811609"/>
    </source>
</evidence>
<sequence length="42" mass="4777">MTQMRKIGWPKLKFPFGMAGRAPKERANSLSSKLSASEEYMD</sequence>
<feature type="region of interest" description="Disordered" evidence="1">
    <location>
        <begin position="16"/>
        <end position="42"/>
    </location>
</feature>
<reference evidence="2" key="1">
    <citation type="submission" date="2020-12" db="EMBL/GenBank/DDBJ databases">
        <title>WGS assembly of Carya illinoinensis cv. Pawnee.</title>
        <authorList>
            <person name="Platts A."/>
            <person name="Shu S."/>
            <person name="Wright S."/>
            <person name="Barry K."/>
            <person name="Edger P."/>
            <person name="Pires J.C."/>
            <person name="Schmutz J."/>
        </authorList>
    </citation>
    <scope>NUCLEOTIDE SEQUENCE</scope>
    <source>
        <tissue evidence="2">Leaf</tissue>
    </source>
</reference>
<evidence type="ECO:0000313" key="2">
    <source>
        <dbReference type="EMBL" id="KAG6645968.1"/>
    </source>
</evidence>
<name>A0A8T1PUN4_CARIL</name>
<keyword evidence="3" id="KW-1185">Reference proteome</keyword>